<proteinExistence type="predicted"/>
<reference evidence="1" key="1">
    <citation type="journal article" date="2021" name="Nat. Commun.">
        <title>Genetic determinants of endophytism in the Arabidopsis root mycobiome.</title>
        <authorList>
            <person name="Mesny F."/>
            <person name="Miyauchi S."/>
            <person name="Thiergart T."/>
            <person name="Pickel B."/>
            <person name="Atanasova L."/>
            <person name="Karlsson M."/>
            <person name="Huettel B."/>
            <person name="Barry K.W."/>
            <person name="Haridas S."/>
            <person name="Chen C."/>
            <person name="Bauer D."/>
            <person name="Andreopoulos W."/>
            <person name="Pangilinan J."/>
            <person name="LaButti K."/>
            <person name="Riley R."/>
            <person name="Lipzen A."/>
            <person name="Clum A."/>
            <person name="Drula E."/>
            <person name="Henrissat B."/>
            <person name="Kohler A."/>
            <person name="Grigoriev I.V."/>
            <person name="Martin F.M."/>
            <person name="Hacquard S."/>
        </authorList>
    </citation>
    <scope>NUCLEOTIDE SEQUENCE</scope>
    <source>
        <strain evidence="1">MPI-SDFR-AT-0120</strain>
    </source>
</reference>
<dbReference type="OrthoDB" id="3701248at2759"/>
<dbReference type="Proteomes" id="UP000813461">
    <property type="component" value="Unassembled WGS sequence"/>
</dbReference>
<evidence type="ECO:0000313" key="1">
    <source>
        <dbReference type="EMBL" id="KAH7091095.1"/>
    </source>
</evidence>
<comment type="caution">
    <text evidence="1">The sequence shown here is derived from an EMBL/GenBank/DDBJ whole genome shotgun (WGS) entry which is preliminary data.</text>
</comment>
<dbReference type="AlphaFoldDB" id="A0A8K0REP3"/>
<organism evidence="1 2">
    <name type="scientific">Paraphoma chrysanthemicola</name>
    <dbReference type="NCBI Taxonomy" id="798071"/>
    <lineage>
        <taxon>Eukaryota</taxon>
        <taxon>Fungi</taxon>
        <taxon>Dikarya</taxon>
        <taxon>Ascomycota</taxon>
        <taxon>Pezizomycotina</taxon>
        <taxon>Dothideomycetes</taxon>
        <taxon>Pleosporomycetidae</taxon>
        <taxon>Pleosporales</taxon>
        <taxon>Pleosporineae</taxon>
        <taxon>Phaeosphaeriaceae</taxon>
        <taxon>Paraphoma</taxon>
    </lineage>
</organism>
<protein>
    <submittedName>
        <fullName evidence="1">Uncharacterized protein</fullName>
    </submittedName>
</protein>
<gene>
    <name evidence="1" type="ORF">FB567DRAFT_588995</name>
</gene>
<keyword evidence="2" id="KW-1185">Reference proteome</keyword>
<accession>A0A8K0REP3</accession>
<name>A0A8K0REP3_9PLEO</name>
<sequence>MSDLSIINEKMSMDSMRSNYNSPPTLFLVKDFGWPTTSPRYRGDHTQESNPDWEHDPMACAEAKEGAMKKMEVSYALYMANMAPSTPKKSTSAKDKDGWIRFVLPWKWSVRREVVAI</sequence>
<evidence type="ECO:0000313" key="2">
    <source>
        <dbReference type="Proteomes" id="UP000813461"/>
    </source>
</evidence>
<dbReference type="EMBL" id="JAGMVJ010000004">
    <property type="protein sequence ID" value="KAH7091095.1"/>
    <property type="molecule type" value="Genomic_DNA"/>
</dbReference>